<organism evidence="7 8">
    <name type="scientific">Purpureocillium lilacinum</name>
    <name type="common">Paecilomyces lilacinus</name>
    <dbReference type="NCBI Taxonomy" id="33203"/>
    <lineage>
        <taxon>Eukaryota</taxon>
        <taxon>Fungi</taxon>
        <taxon>Dikarya</taxon>
        <taxon>Ascomycota</taxon>
        <taxon>Pezizomycotina</taxon>
        <taxon>Sordariomycetes</taxon>
        <taxon>Hypocreomycetidae</taxon>
        <taxon>Hypocreales</taxon>
        <taxon>Ophiocordycipitaceae</taxon>
        <taxon>Purpureocillium</taxon>
    </lineage>
</organism>
<feature type="compositionally biased region" description="Basic and acidic residues" evidence="6">
    <location>
        <begin position="391"/>
        <end position="427"/>
    </location>
</feature>
<reference evidence="7 8" key="1">
    <citation type="journal article" date="2024" name="Microbiol. Resour. Announc.">
        <title>Genome annotations for the ascomycete fungi Trichoderma harzianum, Trichoderma aggressivum, and Purpureocillium lilacinum.</title>
        <authorList>
            <person name="Beijen E.P.W."/>
            <person name="Ohm R.A."/>
        </authorList>
    </citation>
    <scope>NUCLEOTIDE SEQUENCE [LARGE SCALE GENOMIC DNA]</scope>
    <source>
        <strain evidence="7 8">CBS 150709</strain>
    </source>
</reference>
<feature type="region of interest" description="Disordered" evidence="6">
    <location>
        <begin position="166"/>
        <end position="309"/>
    </location>
</feature>
<dbReference type="Pfam" id="PF06413">
    <property type="entry name" value="Neugrin"/>
    <property type="match status" value="1"/>
</dbReference>
<keyword evidence="5" id="KW-0809">Transit peptide</keyword>
<feature type="region of interest" description="Disordered" evidence="6">
    <location>
        <begin position="381"/>
        <end position="443"/>
    </location>
</feature>
<accession>A0ABR0BIQ5</accession>
<dbReference type="InterPro" id="IPR010487">
    <property type="entry name" value="NGRN/Rrg9"/>
</dbReference>
<evidence type="ECO:0000256" key="6">
    <source>
        <dbReference type="SAM" id="MobiDB-lite"/>
    </source>
</evidence>
<feature type="compositionally biased region" description="Basic and acidic residues" evidence="6">
    <location>
        <begin position="229"/>
        <end position="241"/>
    </location>
</feature>
<evidence type="ECO:0000256" key="5">
    <source>
        <dbReference type="ARBA" id="ARBA00022946"/>
    </source>
</evidence>
<name>A0ABR0BIQ5_PURLI</name>
<dbReference type="EMBL" id="JAWRVI010000077">
    <property type="protein sequence ID" value="KAK4081026.1"/>
    <property type="molecule type" value="Genomic_DNA"/>
</dbReference>
<comment type="similarity">
    <text evidence="3">Belongs to the RRG9 family.</text>
</comment>
<comment type="function">
    <text evidence="1">Required for respiratory activity and maintenance and expression of the mitochondrial genome.</text>
</comment>
<comment type="caution">
    <text evidence="7">The sequence shown here is derived from an EMBL/GenBank/DDBJ whole genome shotgun (WGS) entry which is preliminary data.</text>
</comment>
<gene>
    <name evidence="7" type="ORF">Purlil1_11783</name>
</gene>
<feature type="compositionally biased region" description="Polar residues" evidence="6">
    <location>
        <begin position="262"/>
        <end position="271"/>
    </location>
</feature>
<comment type="subcellular location">
    <subcellularLocation>
        <location evidence="2">Mitochondrion</location>
    </subcellularLocation>
</comment>
<evidence type="ECO:0000256" key="3">
    <source>
        <dbReference type="ARBA" id="ARBA00010895"/>
    </source>
</evidence>
<evidence type="ECO:0000313" key="7">
    <source>
        <dbReference type="EMBL" id="KAK4081026.1"/>
    </source>
</evidence>
<evidence type="ECO:0000256" key="2">
    <source>
        <dbReference type="ARBA" id="ARBA00004173"/>
    </source>
</evidence>
<protein>
    <recommendedName>
        <fullName evidence="4">Required for respiratory growth protein 9, mitochondrial</fullName>
    </recommendedName>
</protein>
<dbReference type="Proteomes" id="UP001287286">
    <property type="component" value="Unassembled WGS sequence"/>
</dbReference>
<keyword evidence="8" id="KW-1185">Reference proteome</keyword>
<feature type="region of interest" description="Disordered" evidence="6">
    <location>
        <begin position="1"/>
        <end position="45"/>
    </location>
</feature>
<evidence type="ECO:0000256" key="4">
    <source>
        <dbReference type="ARBA" id="ARBA00013566"/>
    </source>
</evidence>
<sequence length="443" mass="49002">MSACASATPGIDASDGGQSEAYETGTAQQRRIRPPRERFLRRGGSGTHWRTPVGLNFLPLHVAPPGVMHAHDSLGFFPFHPRLTLLLGRPPITTPPIRHTTTRVQHTSAMSCACRTAPWRAFVQGLAQVHRLEAAPILRVTRAAAGLAPVAPARLALRRALPAAPLRGDRGFHASSGLRQDAAGAAAAKTHEPPNTTRETEEGLSAEPPSSEQEASSAPAQSKPRRRRRNEDAKLDIDESAARPADGAAPPTKAKRGRKPQPDSSSSPTRNNTHDDDPSAANKPQREAWQTQKAALKEKFPSGWKPRKRLSPDALAGIRALNAQFPDVYTTQALADKFEVSAEAIRRILKSKWQPSAAEEEERQQRWFRRGVQVWEHKAALGVKPPRRWRREGVARDPAYHERRGQAAERERRWEEEEDRRYRERRGGRSGGGGGQQSQQQRP</sequence>
<dbReference type="PANTHER" id="PTHR13475">
    <property type="entry name" value="NEUGRIN"/>
    <property type="match status" value="1"/>
</dbReference>
<evidence type="ECO:0000313" key="8">
    <source>
        <dbReference type="Proteomes" id="UP001287286"/>
    </source>
</evidence>
<evidence type="ECO:0000256" key="1">
    <source>
        <dbReference type="ARBA" id="ARBA00003548"/>
    </source>
</evidence>
<proteinExistence type="inferred from homology"/>
<dbReference type="PANTHER" id="PTHR13475:SF3">
    <property type="entry name" value="NEUGRIN"/>
    <property type="match status" value="1"/>
</dbReference>
<feature type="compositionally biased region" description="Low complexity" evidence="6">
    <location>
        <begin position="205"/>
        <end position="222"/>
    </location>
</feature>